<gene>
    <name evidence="2" type="ORF">ERS140147_01260</name>
</gene>
<dbReference type="AlphaFoldDB" id="A0A077UI47"/>
<organism evidence="2 3">
    <name type="scientific">Staphylococcus schweitzeri</name>
    <dbReference type="NCBI Taxonomy" id="1654388"/>
    <lineage>
        <taxon>Bacteria</taxon>
        <taxon>Bacillati</taxon>
        <taxon>Bacillota</taxon>
        <taxon>Bacilli</taxon>
        <taxon>Bacillales</taxon>
        <taxon>Staphylococcaceae</taxon>
        <taxon>Staphylococcus</taxon>
    </lineage>
</organism>
<evidence type="ECO:0000259" key="1">
    <source>
        <dbReference type="Pfam" id="PF23648"/>
    </source>
</evidence>
<proteinExistence type="predicted"/>
<accession>A0A077UI47</accession>
<dbReference type="EMBL" id="CCEH01000009">
    <property type="protein sequence ID" value="CDR28134.1"/>
    <property type="molecule type" value="Genomic_DNA"/>
</dbReference>
<name>A0A077UI47_9STAP</name>
<evidence type="ECO:0000313" key="2">
    <source>
        <dbReference type="EMBL" id="CDR28134.1"/>
    </source>
</evidence>
<feature type="domain" description="DUF7147" evidence="1">
    <location>
        <begin position="1"/>
        <end position="125"/>
    </location>
</feature>
<protein>
    <recommendedName>
        <fullName evidence="1">DUF7147 domain-containing protein</fullName>
    </recommendedName>
</protein>
<dbReference type="RefSeq" id="WP_047424923.1">
    <property type="nucleotide sequence ID" value="NZ_CCEG01000002.1"/>
</dbReference>
<sequence>MKQTFITLGEGLTDLFEFMTMIEYNHQRIDKIIYFHSPQAENKKSSVAIIMNPTTGNHFQAFYIMINAVKYPYPDSNKKFQMINECAGKFDIPILGIDVQPPQAFHDLSLYYNYLISVLRLQKWIPELQ</sequence>
<reference evidence="2 3" key="1">
    <citation type="submission" date="2014-05" db="EMBL/GenBank/DDBJ databases">
        <authorList>
            <person name="Aslett A.Martin."/>
            <person name="De Silva Nishadi"/>
        </authorList>
    </citation>
    <scope>NUCLEOTIDE SEQUENCE [LARGE SCALE GENOMIC DNA]</scope>
</reference>
<dbReference type="Proteomes" id="UP000044616">
    <property type="component" value="Unassembled WGS sequence"/>
</dbReference>
<dbReference type="InterPro" id="IPR055571">
    <property type="entry name" value="DUF7147"/>
</dbReference>
<dbReference type="Pfam" id="PF23648">
    <property type="entry name" value="DUF7147"/>
    <property type="match status" value="1"/>
</dbReference>
<evidence type="ECO:0000313" key="3">
    <source>
        <dbReference type="Proteomes" id="UP000044616"/>
    </source>
</evidence>